<reference evidence="2" key="1">
    <citation type="submission" date="2015-04" db="EMBL/GenBank/DDBJ databases">
        <title>The genome sequence of the plant pathogenic Rhizarian Plasmodiophora brassicae reveals insights in its biotrophic life cycle and the origin of chitin synthesis.</title>
        <authorList>
            <person name="Schwelm A."/>
            <person name="Fogelqvist J."/>
            <person name="Knaust A."/>
            <person name="Julke S."/>
            <person name="Lilja T."/>
            <person name="Dhandapani V."/>
            <person name="Bonilla-Rosso G."/>
            <person name="Karlsson M."/>
            <person name="Shevchenko A."/>
            <person name="Choi S.R."/>
            <person name="Kim H.G."/>
            <person name="Park J.Y."/>
            <person name="Lim Y.P."/>
            <person name="Ludwig-Muller J."/>
            <person name="Dixelius C."/>
        </authorList>
    </citation>
    <scope>NUCLEOTIDE SEQUENCE</scope>
    <source>
        <tissue evidence="2">Potato root galls</tissue>
    </source>
</reference>
<accession>A0A0H5RGJ1</accession>
<name>A0A0H5RGJ1_9EUKA</name>
<dbReference type="AlphaFoldDB" id="A0A0H5RGJ1"/>
<dbReference type="EMBL" id="HACM01012240">
    <property type="protein sequence ID" value="CRZ12682.1"/>
    <property type="molecule type" value="Transcribed_RNA"/>
</dbReference>
<evidence type="ECO:0000313" key="2">
    <source>
        <dbReference type="EMBL" id="CRZ12682.1"/>
    </source>
</evidence>
<sequence length="109" mass="11805">PMIHEDLSSSSSEIICRDPTNPQSTLRSSPCHAVKSMKQCKRQQTKTDAIVKSQNHEQKIRKQFERCKAMLAATGNGNQAVYVGDGGNTGSNHGIPEEFFSANGAACNP</sequence>
<protein>
    <submittedName>
        <fullName evidence="2">Uncharacterized protein</fullName>
    </submittedName>
</protein>
<proteinExistence type="predicted"/>
<evidence type="ECO:0000256" key="1">
    <source>
        <dbReference type="SAM" id="MobiDB-lite"/>
    </source>
</evidence>
<organism evidence="2">
    <name type="scientific">Spongospora subterranea</name>
    <dbReference type="NCBI Taxonomy" id="70186"/>
    <lineage>
        <taxon>Eukaryota</taxon>
        <taxon>Sar</taxon>
        <taxon>Rhizaria</taxon>
        <taxon>Endomyxa</taxon>
        <taxon>Phytomyxea</taxon>
        <taxon>Plasmodiophorida</taxon>
        <taxon>Plasmodiophoridae</taxon>
        <taxon>Spongospora</taxon>
    </lineage>
</organism>
<feature type="non-terminal residue" evidence="2">
    <location>
        <position position="1"/>
    </location>
</feature>
<feature type="region of interest" description="Disordered" evidence="1">
    <location>
        <begin position="1"/>
        <end position="43"/>
    </location>
</feature>